<dbReference type="PANTHER" id="PTHR43007">
    <property type="entry name" value="2-PHOSPHO-L-LACTATE TRANSFERASE"/>
    <property type="match status" value="1"/>
</dbReference>
<evidence type="ECO:0000256" key="1">
    <source>
        <dbReference type="ARBA" id="ARBA00022679"/>
    </source>
</evidence>
<dbReference type="Proteomes" id="UP000198281">
    <property type="component" value="Unassembled WGS sequence"/>
</dbReference>
<dbReference type="CDD" id="cd07186">
    <property type="entry name" value="CofD_like"/>
    <property type="match status" value="1"/>
</dbReference>
<accession>A0A239D4L3</accession>
<keyword evidence="2" id="KW-0460">Magnesium</keyword>
<dbReference type="Gene3D" id="3.40.50.10680">
    <property type="entry name" value="CofD-like domains"/>
    <property type="match status" value="1"/>
</dbReference>
<gene>
    <name evidence="3" type="ORF">SAMN06295912_103190</name>
</gene>
<organism evidence="3 4">
    <name type="scientific">Edaphosphingomonas laterariae</name>
    <dbReference type="NCBI Taxonomy" id="861865"/>
    <lineage>
        <taxon>Bacteria</taxon>
        <taxon>Pseudomonadati</taxon>
        <taxon>Pseudomonadota</taxon>
        <taxon>Alphaproteobacteria</taxon>
        <taxon>Sphingomonadales</taxon>
        <taxon>Rhizorhabdaceae</taxon>
        <taxon>Edaphosphingomonas</taxon>
    </lineage>
</organism>
<evidence type="ECO:0000313" key="3">
    <source>
        <dbReference type="EMBL" id="SNS26801.1"/>
    </source>
</evidence>
<dbReference type="InterPro" id="IPR038136">
    <property type="entry name" value="CofD-like_dom_sf"/>
</dbReference>
<keyword evidence="4" id="KW-1185">Reference proteome</keyword>
<dbReference type="RefSeq" id="WP_089218469.1">
    <property type="nucleotide sequence ID" value="NZ_FZOS01000003.1"/>
</dbReference>
<proteinExistence type="inferred from homology"/>
<dbReference type="NCBIfam" id="TIGR01819">
    <property type="entry name" value="F420_cofD"/>
    <property type="match status" value="1"/>
</dbReference>
<dbReference type="InterPro" id="IPR010115">
    <property type="entry name" value="FbiA/CofD"/>
</dbReference>
<protein>
    <submittedName>
        <fullName evidence="3">LPPG:FO 2-phospho-L-lactate transferase</fullName>
    </submittedName>
</protein>
<evidence type="ECO:0000313" key="4">
    <source>
        <dbReference type="Proteomes" id="UP000198281"/>
    </source>
</evidence>
<dbReference type="GO" id="GO:0000287">
    <property type="term" value="F:magnesium ion binding"/>
    <property type="evidence" value="ECO:0007669"/>
    <property type="project" value="InterPro"/>
</dbReference>
<dbReference type="GO" id="GO:0043743">
    <property type="term" value="F:LPPG:FO 2-phospho-L-lactate transferase activity"/>
    <property type="evidence" value="ECO:0007669"/>
    <property type="project" value="InterPro"/>
</dbReference>
<sequence length="320" mass="33713">MILALAGGVGGAKLAAGLSAVLPPEQLAIVVNTGDDFEHLGLRISPDIDTVTYTLAGIANRELGWGIAGESWAFMDQLAKLGGESWFRLGDRDLATHVERTRRLAAGESLTTITAALAGAHGIAHRIVPMADDPAPTIVHSDEGALAFQDYFVRRQCAPKLTGLALAPHVRPSTAFAALIDDPALEGVIVCPSNPYLSIDPILALDGVRERLKARGVPIIAVSPIIAGKAVKGPAAKIMAELGVPVSSAGIADHYRGWIDGLVIDESDRAAVDEIRDMRLLVTPTLMRDDADRHALAEAVIGWVQQWHLAGANPISAPKA</sequence>
<name>A0A239D4L3_9SPHN</name>
<dbReference type="AlphaFoldDB" id="A0A239D4L3"/>
<dbReference type="OrthoDB" id="7466225at2"/>
<dbReference type="EMBL" id="FZOS01000003">
    <property type="protein sequence ID" value="SNS26801.1"/>
    <property type="molecule type" value="Genomic_DNA"/>
</dbReference>
<keyword evidence="1 3" id="KW-0808">Transferase</keyword>
<dbReference type="InterPro" id="IPR002882">
    <property type="entry name" value="CofD"/>
</dbReference>
<dbReference type="HAMAP" id="MF_01257">
    <property type="entry name" value="CofD"/>
    <property type="match status" value="1"/>
</dbReference>
<dbReference type="Gene3D" id="1.10.8.240">
    <property type="entry name" value="CofD-like domain"/>
    <property type="match status" value="1"/>
</dbReference>
<reference evidence="4" key="1">
    <citation type="submission" date="2017-06" db="EMBL/GenBank/DDBJ databases">
        <authorList>
            <person name="Varghese N."/>
            <person name="Submissions S."/>
        </authorList>
    </citation>
    <scope>NUCLEOTIDE SEQUENCE [LARGE SCALE GENOMIC DNA]</scope>
    <source>
        <strain evidence="4">LNB2</strain>
    </source>
</reference>
<evidence type="ECO:0000256" key="2">
    <source>
        <dbReference type="ARBA" id="ARBA00022842"/>
    </source>
</evidence>
<dbReference type="Pfam" id="PF01933">
    <property type="entry name" value="CofD"/>
    <property type="match status" value="1"/>
</dbReference>
<dbReference type="PANTHER" id="PTHR43007:SF1">
    <property type="entry name" value="2-PHOSPHO-L-LACTATE TRANSFERASE"/>
    <property type="match status" value="1"/>
</dbReference>
<dbReference type="SUPFAM" id="SSF142338">
    <property type="entry name" value="CofD-like"/>
    <property type="match status" value="1"/>
</dbReference>